<gene>
    <name evidence="2" type="ORF">WS71_02840</name>
</gene>
<accession>A0A1B4FRU8</accession>
<sequence>MSWPIPFARGRLVALVAAVAASAFVAGAMGYVKGERAGSHTAEAKLAALERRQADALRDAIEHAREQEREETLRANRLAAELFIEKAHHALEADALKRRIARVTSQYRPTPDARPEALPRCVFTAGFVGVWNAAAGLDAARLSDADPAAGAAAPADPADDIDSGVREDDLLANHIDNARRGRDIEAQLNNLIDWIEGSGQ</sequence>
<name>A0A1B4FRU8_9BURK</name>
<proteinExistence type="predicted"/>
<dbReference type="AlphaFoldDB" id="A0A1B4FRU8"/>
<dbReference type="EMBL" id="CP013388">
    <property type="protein sequence ID" value="AOJ06378.1"/>
    <property type="molecule type" value="Genomic_DNA"/>
</dbReference>
<protein>
    <submittedName>
        <fullName evidence="2">Uncharacterized protein</fullName>
    </submittedName>
</protein>
<keyword evidence="1" id="KW-0175">Coiled coil</keyword>
<evidence type="ECO:0000313" key="2">
    <source>
        <dbReference type="EMBL" id="AOJ06378.1"/>
    </source>
</evidence>
<evidence type="ECO:0000256" key="1">
    <source>
        <dbReference type="SAM" id="Coils"/>
    </source>
</evidence>
<organism evidence="2 3">
    <name type="scientific">Burkholderia mayonis</name>
    <dbReference type="NCBI Taxonomy" id="1385591"/>
    <lineage>
        <taxon>Bacteria</taxon>
        <taxon>Pseudomonadati</taxon>
        <taxon>Pseudomonadota</taxon>
        <taxon>Betaproteobacteria</taxon>
        <taxon>Burkholderiales</taxon>
        <taxon>Burkholderiaceae</taxon>
        <taxon>Burkholderia</taxon>
        <taxon>pseudomallei group</taxon>
    </lineage>
</organism>
<feature type="coiled-coil region" evidence="1">
    <location>
        <begin position="47"/>
        <end position="81"/>
    </location>
</feature>
<dbReference type="Proteomes" id="UP000067711">
    <property type="component" value="Chromosome 2"/>
</dbReference>
<reference evidence="2 3" key="1">
    <citation type="submission" date="2015-12" db="EMBL/GenBank/DDBJ databases">
        <title>Diversity of Burkholderia near neighbor genomes.</title>
        <authorList>
            <person name="Sahl J."/>
            <person name="Wagner D."/>
            <person name="Keim P."/>
        </authorList>
    </citation>
    <scope>NUCLEOTIDE SEQUENCE [LARGE SCALE GENOMIC DNA]</scope>
    <source>
        <strain evidence="2 3">BDU8</strain>
    </source>
</reference>
<evidence type="ECO:0000313" key="3">
    <source>
        <dbReference type="Proteomes" id="UP000067711"/>
    </source>
</evidence>
<dbReference type="RefSeq" id="WP_066492275.1">
    <property type="nucleotide sequence ID" value="NZ_CP013388.1"/>
</dbReference>